<organism evidence="5 6">
    <name type="scientific">Lasallia pustulata</name>
    <dbReference type="NCBI Taxonomy" id="136370"/>
    <lineage>
        <taxon>Eukaryota</taxon>
        <taxon>Fungi</taxon>
        <taxon>Dikarya</taxon>
        <taxon>Ascomycota</taxon>
        <taxon>Pezizomycotina</taxon>
        <taxon>Lecanoromycetes</taxon>
        <taxon>OSLEUM clade</taxon>
        <taxon>Umbilicariomycetidae</taxon>
        <taxon>Umbilicariales</taxon>
        <taxon>Umbilicariaceae</taxon>
        <taxon>Lasallia</taxon>
    </lineage>
</organism>
<evidence type="ECO:0000313" key="5">
    <source>
        <dbReference type="EMBL" id="SLM36821.1"/>
    </source>
</evidence>
<evidence type="ECO:0000259" key="3">
    <source>
        <dbReference type="Pfam" id="PF12923"/>
    </source>
</evidence>
<name>A0A1W5D190_9LECA</name>
<dbReference type="GO" id="GO:0032545">
    <property type="term" value="C:CURI complex"/>
    <property type="evidence" value="ECO:0007669"/>
    <property type="project" value="TreeGrafter"/>
</dbReference>
<dbReference type="PANTHER" id="PTHR13191">
    <property type="entry name" value="RIBOSOMAL RNA PROCESSING PROTEIN 7-RELATED"/>
    <property type="match status" value="1"/>
</dbReference>
<dbReference type="GO" id="GO:0000028">
    <property type="term" value="P:ribosomal small subunit assembly"/>
    <property type="evidence" value="ECO:0007669"/>
    <property type="project" value="TreeGrafter"/>
</dbReference>
<dbReference type="EMBL" id="FWEW01001349">
    <property type="protein sequence ID" value="SLM36821.1"/>
    <property type="molecule type" value="Genomic_DNA"/>
</dbReference>
<dbReference type="GO" id="GO:0006364">
    <property type="term" value="P:rRNA processing"/>
    <property type="evidence" value="ECO:0007669"/>
    <property type="project" value="TreeGrafter"/>
</dbReference>
<feature type="compositionally biased region" description="Polar residues" evidence="2">
    <location>
        <begin position="339"/>
        <end position="349"/>
    </location>
</feature>
<sequence>MAPSNSIPSQVSDYRVLQIALPSLAAYPTPATHYLYVRNHEPKLPTPTTARSLFLVNLPIDATEAHIKHLLSSQLSLPNGRIETVQFEGSRSSALTSPEEEVLAAAAEADFTKKKGKKRKRSDEAGAAVDLKRAELPDIWDRELHRSGSTAVVVFVDRASMDASLKAVSRASKLERNPVWGEGIEGKLPALGSARYLNHQQLRYPDKTQLLNSVNAYMNTFTAQEAARARLLARQRQEPDEDGFITVTRGGRSGPARQEEAQEKAEKQREKQKGLEDFYRFQTREKRKAKAGELVRKFQDDRHKLKEMRERRGRLRPESYGASQATAHGRQYAAGVPIENQTHLYQNDE</sequence>
<dbReference type="Pfam" id="PF17799">
    <property type="entry name" value="RRM_Rrp7"/>
    <property type="match status" value="1"/>
</dbReference>
<evidence type="ECO:0000259" key="4">
    <source>
        <dbReference type="Pfam" id="PF17799"/>
    </source>
</evidence>
<dbReference type="Pfam" id="PF12923">
    <property type="entry name" value="RRP7"/>
    <property type="match status" value="1"/>
</dbReference>
<feature type="compositionally biased region" description="Basic and acidic residues" evidence="2">
    <location>
        <begin position="257"/>
        <end position="274"/>
    </location>
</feature>
<dbReference type="InterPro" id="IPR024326">
    <property type="entry name" value="RRP7_C"/>
</dbReference>
<feature type="region of interest" description="Disordered" evidence="2">
    <location>
        <begin position="309"/>
        <end position="349"/>
    </location>
</feature>
<feature type="domain" description="Rrp7 RRM-like N-terminal" evidence="4">
    <location>
        <begin position="11"/>
        <end position="199"/>
    </location>
</feature>
<evidence type="ECO:0000256" key="2">
    <source>
        <dbReference type="SAM" id="MobiDB-lite"/>
    </source>
</evidence>
<feature type="domain" description="Ribosomal RNA-processing protein 7 C-terminal" evidence="3">
    <location>
        <begin position="202"/>
        <end position="317"/>
    </location>
</feature>
<dbReference type="CDD" id="cd12950">
    <property type="entry name" value="RRP7_Rrp7p"/>
    <property type="match status" value="1"/>
</dbReference>
<protein>
    <submittedName>
        <fullName evidence="5">Ribosomal RNA-processing protein 7</fullName>
    </submittedName>
</protein>
<reference evidence="6" key="1">
    <citation type="submission" date="2017-03" db="EMBL/GenBank/DDBJ databases">
        <authorList>
            <person name="Sharma R."/>
            <person name="Thines M."/>
        </authorList>
    </citation>
    <scope>NUCLEOTIDE SEQUENCE [LARGE SCALE GENOMIC DNA]</scope>
</reference>
<dbReference type="Proteomes" id="UP000192927">
    <property type="component" value="Unassembled WGS sequence"/>
</dbReference>
<dbReference type="AlphaFoldDB" id="A0A1W5D190"/>
<evidence type="ECO:0000256" key="1">
    <source>
        <dbReference type="ARBA" id="ARBA00006110"/>
    </source>
</evidence>
<dbReference type="PANTHER" id="PTHR13191:SF0">
    <property type="entry name" value="RIBOSOMAL RNA-PROCESSING PROTEIN 7 HOMOLOG A-RELATED"/>
    <property type="match status" value="1"/>
</dbReference>
<dbReference type="CDD" id="cd12293">
    <property type="entry name" value="dRRM_Rrp7p"/>
    <property type="match status" value="1"/>
</dbReference>
<comment type="similarity">
    <text evidence="1">Belongs to the RRP7 family.</text>
</comment>
<keyword evidence="6" id="KW-1185">Reference proteome</keyword>
<accession>A0A1W5D190</accession>
<dbReference type="InterPro" id="IPR040447">
    <property type="entry name" value="RRM_Rrp7"/>
</dbReference>
<dbReference type="GO" id="GO:0034456">
    <property type="term" value="C:UTP-C complex"/>
    <property type="evidence" value="ECO:0007669"/>
    <property type="project" value="TreeGrafter"/>
</dbReference>
<evidence type="ECO:0000313" key="6">
    <source>
        <dbReference type="Proteomes" id="UP000192927"/>
    </source>
</evidence>
<feature type="region of interest" description="Disordered" evidence="2">
    <location>
        <begin position="243"/>
        <end position="274"/>
    </location>
</feature>
<dbReference type="InterPro" id="IPR040446">
    <property type="entry name" value="RRP7"/>
</dbReference>
<dbReference type="Gene3D" id="6.10.250.1770">
    <property type="match status" value="1"/>
</dbReference>
<proteinExistence type="inferred from homology"/>